<organism evidence="1 2">
    <name type="scientific">Leifsonia poae</name>
    <dbReference type="NCBI Taxonomy" id="110933"/>
    <lineage>
        <taxon>Bacteria</taxon>
        <taxon>Bacillati</taxon>
        <taxon>Actinomycetota</taxon>
        <taxon>Actinomycetes</taxon>
        <taxon>Micrococcales</taxon>
        <taxon>Microbacteriaceae</taxon>
        <taxon>Leifsonia</taxon>
    </lineage>
</organism>
<proteinExistence type="predicted"/>
<evidence type="ECO:0000313" key="1">
    <source>
        <dbReference type="EMBL" id="GLJ74909.1"/>
    </source>
</evidence>
<dbReference type="EMBL" id="BSEN01000001">
    <property type="protein sequence ID" value="GLJ74909.1"/>
    <property type="molecule type" value="Genomic_DNA"/>
</dbReference>
<reference evidence="1" key="1">
    <citation type="journal article" date="2014" name="Int. J. Syst. Evol. Microbiol.">
        <title>Complete genome sequence of Corynebacterium casei LMG S-19264T (=DSM 44701T), isolated from a smear-ripened cheese.</title>
        <authorList>
            <consortium name="US DOE Joint Genome Institute (JGI-PGF)"/>
            <person name="Walter F."/>
            <person name="Albersmeier A."/>
            <person name="Kalinowski J."/>
            <person name="Ruckert C."/>
        </authorList>
    </citation>
    <scope>NUCLEOTIDE SEQUENCE</scope>
    <source>
        <strain evidence="1">VKM Ac-1401</strain>
    </source>
</reference>
<sequence length="213" mass="22366">MTRIPTRMRAWRPTLPRTGTYRASLAVGCVLALAIGSTAGAWTHESTGTFAELQNPAKLRLLGSSPFADLAGTTLSQAAEFVTTPPPGTPWSSITPLTFTSPLAAIDADGTGHPLAVTVTLHPTPGSDSRLMAALRYRLRDSSGAFSAADPWRSMDAFNALPAAQRTMIVNGDDSNRATFSVDVLLDADAPVPPDGETWDGMFVAQLAGTVTP</sequence>
<reference evidence="1" key="2">
    <citation type="submission" date="2023-01" db="EMBL/GenBank/DDBJ databases">
        <authorList>
            <person name="Sun Q."/>
            <person name="Evtushenko L."/>
        </authorList>
    </citation>
    <scope>NUCLEOTIDE SEQUENCE</scope>
    <source>
        <strain evidence="1">VKM Ac-1401</strain>
    </source>
</reference>
<accession>A0A9W6LYS7</accession>
<dbReference type="RefSeq" id="WP_271175588.1">
    <property type="nucleotide sequence ID" value="NZ_BAAAJO010000001.1"/>
</dbReference>
<keyword evidence="2" id="KW-1185">Reference proteome</keyword>
<protein>
    <submittedName>
        <fullName evidence="1">Uncharacterized protein</fullName>
    </submittedName>
</protein>
<gene>
    <name evidence="1" type="ORF">GCM10017584_04820</name>
</gene>
<evidence type="ECO:0000313" key="2">
    <source>
        <dbReference type="Proteomes" id="UP001142372"/>
    </source>
</evidence>
<name>A0A9W6LYS7_9MICO</name>
<dbReference type="Proteomes" id="UP001142372">
    <property type="component" value="Unassembled WGS sequence"/>
</dbReference>
<comment type="caution">
    <text evidence="1">The sequence shown here is derived from an EMBL/GenBank/DDBJ whole genome shotgun (WGS) entry which is preliminary data.</text>
</comment>
<dbReference type="AlphaFoldDB" id="A0A9W6LYS7"/>